<dbReference type="GO" id="GO:0050085">
    <property type="term" value="F:mannitol 2-dehydrogenase (NADP+) activity"/>
    <property type="evidence" value="ECO:0007669"/>
    <property type="project" value="UniProtKB-ARBA"/>
</dbReference>
<dbReference type="AlphaFoldDB" id="A0A1G4KBJ6"/>
<dbReference type="GO" id="GO:0044281">
    <property type="term" value="P:small molecule metabolic process"/>
    <property type="evidence" value="ECO:0007669"/>
    <property type="project" value="UniProtKB-ARBA"/>
</dbReference>
<evidence type="ECO:0000256" key="1">
    <source>
        <dbReference type="ARBA" id="ARBA00006484"/>
    </source>
</evidence>
<dbReference type="PRINTS" id="PR00081">
    <property type="entry name" value="GDHRDH"/>
</dbReference>
<protein>
    <submittedName>
        <fullName evidence="4">LAME_0G17568g1_1</fullName>
    </submittedName>
</protein>
<name>A0A1G4KBJ6_9SACH</name>
<dbReference type="Proteomes" id="UP000191144">
    <property type="component" value="Chromosome G"/>
</dbReference>
<evidence type="ECO:0000313" key="4">
    <source>
        <dbReference type="EMBL" id="SCV01642.1"/>
    </source>
</evidence>
<gene>
    <name evidence="4" type="ORF">LAME_0G17568G</name>
</gene>
<dbReference type="Gene3D" id="3.40.50.720">
    <property type="entry name" value="NAD(P)-binding Rossmann-like Domain"/>
    <property type="match status" value="1"/>
</dbReference>
<dbReference type="InterPro" id="IPR020904">
    <property type="entry name" value="Sc_DH/Rdtase_CS"/>
</dbReference>
<evidence type="ECO:0000256" key="3">
    <source>
        <dbReference type="ARBA" id="ARBA00023002"/>
    </source>
</evidence>
<accession>A0A1G4KBJ6</accession>
<dbReference type="InterPro" id="IPR002347">
    <property type="entry name" value="SDR_fam"/>
</dbReference>
<dbReference type="PANTHER" id="PTHR43008">
    <property type="entry name" value="BENZIL REDUCTASE"/>
    <property type="match status" value="1"/>
</dbReference>
<dbReference type="CDD" id="cd05352">
    <property type="entry name" value="MDH-like_SDR_c"/>
    <property type="match status" value="1"/>
</dbReference>
<evidence type="ECO:0000313" key="5">
    <source>
        <dbReference type="Proteomes" id="UP000191144"/>
    </source>
</evidence>
<dbReference type="EMBL" id="LT598484">
    <property type="protein sequence ID" value="SCV01642.1"/>
    <property type="molecule type" value="Genomic_DNA"/>
</dbReference>
<dbReference type="PANTHER" id="PTHR43008:SF13">
    <property type="entry name" value="L-XYLULOSE REDUCTASE-RELATED"/>
    <property type="match status" value="1"/>
</dbReference>
<keyword evidence="5" id="KW-1185">Reference proteome</keyword>
<sequence length="281" mass="30023">MVKTIATGLEVPRPAPQVPKNVMDMFSLKGKVACISGASSGIGGAVAVAFAQAGADIAVWYNSHDRLIQTAKELAEKYNVKAIAYKCPVTDEKKVQETIQHVLRDFGGKIDVFVANAGIAGSTGALVEAEERGEASAEWDRILQTNFQGVYYCSKFIGSVFKKQGHGSLIVTASMSGHVVNVPQLQTCYNATKAGVIHMAKSLAVEWAGYARVNTVSPGYINTPISGFAPDKTKERWLELTPMGREGLPEELVGAYLYLASNASTFTTGTDIIVDGGYCCM</sequence>
<dbReference type="PROSITE" id="PS00061">
    <property type="entry name" value="ADH_SHORT"/>
    <property type="match status" value="1"/>
</dbReference>
<dbReference type="InterPro" id="IPR036291">
    <property type="entry name" value="NAD(P)-bd_dom_sf"/>
</dbReference>
<keyword evidence="2" id="KW-0521">NADP</keyword>
<dbReference type="FunFam" id="3.40.50.720:FF:000090">
    <property type="entry name" value="NADP-dependent mannitol dehydrogenase"/>
    <property type="match status" value="1"/>
</dbReference>
<dbReference type="OrthoDB" id="1888931at2759"/>
<reference evidence="5" key="1">
    <citation type="submission" date="2016-03" db="EMBL/GenBank/DDBJ databases">
        <authorList>
            <person name="Devillers Hugo."/>
        </authorList>
    </citation>
    <scope>NUCLEOTIDE SEQUENCE [LARGE SCALE GENOMIC DNA]</scope>
</reference>
<dbReference type="GO" id="GO:0050664">
    <property type="term" value="F:oxidoreductase activity, acting on NAD(P)H, oxygen as acceptor"/>
    <property type="evidence" value="ECO:0007669"/>
    <property type="project" value="TreeGrafter"/>
</dbReference>
<evidence type="ECO:0000256" key="2">
    <source>
        <dbReference type="ARBA" id="ARBA00022857"/>
    </source>
</evidence>
<proteinExistence type="inferred from homology"/>
<dbReference type="GO" id="GO:0005975">
    <property type="term" value="P:carbohydrate metabolic process"/>
    <property type="evidence" value="ECO:0007669"/>
    <property type="project" value="UniProtKB-ARBA"/>
</dbReference>
<comment type="similarity">
    <text evidence="1">Belongs to the short-chain dehydrogenases/reductases (SDR) family.</text>
</comment>
<dbReference type="Pfam" id="PF13561">
    <property type="entry name" value="adh_short_C2"/>
    <property type="match status" value="1"/>
</dbReference>
<dbReference type="PRINTS" id="PR00080">
    <property type="entry name" value="SDRFAMILY"/>
</dbReference>
<keyword evidence="3" id="KW-0560">Oxidoreductase</keyword>
<dbReference type="SUPFAM" id="SSF51735">
    <property type="entry name" value="NAD(P)-binding Rossmann-fold domains"/>
    <property type="match status" value="1"/>
</dbReference>
<organism evidence="4 5">
    <name type="scientific">Lachancea meyersii CBS 8951</name>
    <dbReference type="NCBI Taxonomy" id="1266667"/>
    <lineage>
        <taxon>Eukaryota</taxon>
        <taxon>Fungi</taxon>
        <taxon>Dikarya</taxon>
        <taxon>Ascomycota</taxon>
        <taxon>Saccharomycotina</taxon>
        <taxon>Saccharomycetes</taxon>
        <taxon>Saccharomycetales</taxon>
        <taxon>Saccharomycetaceae</taxon>
        <taxon>Lachancea</taxon>
    </lineage>
</organism>